<dbReference type="AlphaFoldDB" id="A0A2T8F6C6"/>
<dbReference type="CDD" id="cd07814">
    <property type="entry name" value="SRPBCC_CalC_Aha1-like"/>
    <property type="match status" value="1"/>
</dbReference>
<proteinExistence type="inferred from homology"/>
<dbReference type="Pfam" id="PF08327">
    <property type="entry name" value="AHSA1"/>
    <property type="match status" value="1"/>
</dbReference>
<dbReference type="Pfam" id="PF11716">
    <property type="entry name" value="MDMPI_N"/>
    <property type="match status" value="1"/>
</dbReference>
<dbReference type="RefSeq" id="WP_116573882.1">
    <property type="nucleotide sequence ID" value="NZ_QDGZ01000009.1"/>
</dbReference>
<name>A0A2T8F6C6_9ACTN</name>
<dbReference type="SUPFAM" id="SSF55961">
    <property type="entry name" value="Bet v1-like"/>
    <property type="match status" value="1"/>
</dbReference>
<comment type="caution">
    <text evidence="4">The sequence shown here is derived from an EMBL/GenBank/DDBJ whole genome shotgun (WGS) entry which is preliminary data.</text>
</comment>
<feature type="domain" description="Mycothiol-dependent maleylpyruvate isomerase metal-binding" evidence="3">
    <location>
        <begin position="155"/>
        <end position="266"/>
    </location>
</feature>
<dbReference type="SUPFAM" id="SSF109854">
    <property type="entry name" value="DinB/YfiT-like putative metalloenzymes"/>
    <property type="match status" value="1"/>
</dbReference>
<evidence type="ECO:0000259" key="2">
    <source>
        <dbReference type="Pfam" id="PF08327"/>
    </source>
</evidence>
<gene>
    <name evidence="4" type="ORF">DDE18_19185</name>
</gene>
<accession>A0A2T8F6C6</accession>
<evidence type="ECO:0000259" key="3">
    <source>
        <dbReference type="Pfam" id="PF11716"/>
    </source>
</evidence>
<dbReference type="InterPro" id="IPR017517">
    <property type="entry name" value="Maleyloyr_isom"/>
</dbReference>
<evidence type="ECO:0000313" key="4">
    <source>
        <dbReference type="EMBL" id="PVG81266.1"/>
    </source>
</evidence>
<dbReference type="InterPro" id="IPR034660">
    <property type="entry name" value="DinB/YfiT-like"/>
</dbReference>
<sequence length="326" mass="34364">MTTLTKTAVLPCTVDEAFALVTQPERLRRWQAVTARVDLRVGGDYRWTVTPGHIVAGTVKELEPGKRIVLGWGWEGSDDLPLDSSIVTVTVTPVEGGTEVTLVHEGLSPEQAVGHEEGWAHFLGRLEQLATTGDAGQDEWAWAPESLDALTAAEAALAVLQPVLRRLTEEHLAKPTPCADFDVRALVEHLAGSMVGVGGMSGGTVTDISTGSVEERLSDLAAQAIEAWRARGLDGTIPSPRGGEMPAALAAVILSVELLVHAWDLAEASGQQVRVSDEVVSWVRDHATPLIDGGRGGAFAPEVEAPEDADALSRLAAYAGRASVAA</sequence>
<dbReference type="NCBIfam" id="TIGR03086">
    <property type="entry name" value="TIGR03086 family metal-binding protein"/>
    <property type="match status" value="1"/>
</dbReference>
<evidence type="ECO:0000313" key="5">
    <source>
        <dbReference type="Proteomes" id="UP000246018"/>
    </source>
</evidence>
<comment type="similarity">
    <text evidence="1">Belongs to the AHA1 family.</text>
</comment>
<dbReference type="Gene3D" id="1.20.120.450">
    <property type="entry name" value="dinb family like domain"/>
    <property type="match status" value="1"/>
</dbReference>
<protein>
    <submittedName>
        <fullName evidence="4">TIGR03086 family protein</fullName>
    </submittedName>
</protein>
<reference evidence="4 5" key="1">
    <citation type="submission" date="2018-04" db="EMBL/GenBank/DDBJ databases">
        <title>Genome of Nocardioides gansuensis WSJ-1.</title>
        <authorList>
            <person name="Wu S."/>
            <person name="Wang G."/>
        </authorList>
    </citation>
    <scope>NUCLEOTIDE SEQUENCE [LARGE SCALE GENOMIC DNA]</scope>
    <source>
        <strain evidence="4 5">WSJ-1</strain>
    </source>
</reference>
<dbReference type="Proteomes" id="UP000246018">
    <property type="component" value="Unassembled WGS sequence"/>
</dbReference>
<dbReference type="InterPro" id="IPR013538">
    <property type="entry name" value="ASHA1/2-like_C"/>
</dbReference>
<evidence type="ECO:0000256" key="1">
    <source>
        <dbReference type="ARBA" id="ARBA00006817"/>
    </source>
</evidence>
<dbReference type="OrthoDB" id="9803476at2"/>
<dbReference type="NCBIfam" id="TIGR03083">
    <property type="entry name" value="maleylpyruvate isomerase family mycothiol-dependent enzyme"/>
    <property type="match status" value="1"/>
</dbReference>
<keyword evidence="5" id="KW-1185">Reference proteome</keyword>
<feature type="domain" description="Activator of Hsp90 ATPase homologue 1/2-like C-terminal" evidence="2">
    <location>
        <begin position="12"/>
        <end position="129"/>
    </location>
</feature>
<dbReference type="InterPro" id="IPR017520">
    <property type="entry name" value="CHP03086"/>
</dbReference>
<dbReference type="InterPro" id="IPR023393">
    <property type="entry name" value="START-like_dom_sf"/>
</dbReference>
<dbReference type="GO" id="GO:0046872">
    <property type="term" value="F:metal ion binding"/>
    <property type="evidence" value="ECO:0007669"/>
    <property type="project" value="InterPro"/>
</dbReference>
<dbReference type="EMBL" id="QDGZ01000009">
    <property type="protein sequence ID" value="PVG81266.1"/>
    <property type="molecule type" value="Genomic_DNA"/>
</dbReference>
<organism evidence="4 5">
    <name type="scientific">Nocardioides gansuensis</name>
    <dbReference type="NCBI Taxonomy" id="2138300"/>
    <lineage>
        <taxon>Bacteria</taxon>
        <taxon>Bacillati</taxon>
        <taxon>Actinomycetota</taxon>
        <taxon>Actinomycetes</taxon>
        <taxon>Propionibacteriales</taxon>
        <taxon>Nocardioidaceae</taxon>
        <taxon>Nocardioides</taxon>
    </lineage>
</organism>
<dbReference type="Gene3D" id="3.30.530.20">
    <property type="match status" value="1"/>
</dbReference>
<dbReference type="InterPro" id="IPR024344">
    <property type="entry name" value="MDMPI_metal-binding"/>
</dbReference>